<sequence>MDPHRTDDGHHVIIDGRRWRATDPAIPESFRQELVEELMSARRAVKTGESDARRRVHDAKTALGERGAPWWDERSGADFDERIAAAVRALVRKRQGSSICPSDVARTVGAHSWRSIMDDVRRVTARLADEGQVIVTQKGEPVRIADARGPVRIVRGPDL</sequence>
<dbReference type="EMBL" id="JACSPX010000001">
    <property type="protein sequence ID" value="MBD8011773.1"/>
    <property type="molecule type" value="Genomic_DNA"/>
</dbReference>
<dbReference type="Pfam" id="PF11625">
    <property type="entry name" value="DUF3253"/>
    <property type="match status" value="1"/>
</dbReference>
<dbReference type="InterPro" id="IPR036388">
    <property type="entry name" value="WH-like_DNA-bd_sf"/>
</dbReference>
<comment type="caution">
    <text evidence="1">The sequence shown here is derived from an EMBL/GenBank/DDBJ whole genome shotgun (WGS) entry which is preliminary data.</text>
</comment>
<evidence type="ECO:0000313" key="2">
    <source>
        <dbReference type="Proteomes" id="UP000611521"/>
    </source>
</evidence>
<accession>A0ABR8W481</accession>
<dbReference type="InterPro" id="IPR036390">
    <property type="entry name" value="WH_DNA-bd_sf"/>
</dbReference>
<evidence type="ECO:0000313" key="1">
    <source>
        <dbReference type="EMBL" id="MBD8011773.1"/>
    </source>
</evidence>
<dbReference type="RefSeq" id="WP_191712399.1">
    <property type="nucleotide sequence ID" value="NZ_JACSPX010000001.1"/>
</dbReference>
<dbReference type="SUPFAM" id="SSF46785">
    <property type="entry name" value="Winged helix' DNA-binding domain"/>
    <property type="match status" value="1"/>
</dbReference>
<gene>
    <name evidence="1" type="ORF">H9633_05620</name>
</gene>
<dbReference type="Proteomes" id="UP000611521">
    <property type="component" value="Unassembled WGS sequence"/>
</dbReference>
<organism evidence="1 2">
    <name type="scientific">Microbacterium commune</name>
    <dbReference type="NCBI Taxonomy" id="2762219"/>
    <lineage>
        <taxon>Bacteria</taxon>
        <taxon>Bacillati</taxon>
        <taxon>Actinomycetota</taxon>
        <taxon>Actinomycetes</taxon>
        <taxon>Micrococcales</taxon>
        <taxon>Microbacteriaceae</taxon>
        <taxon>Microbacterium</taxon>
    </lineage>
</organism>
<dbReference type="Gene3D" id="1.10.10.10">
    <property type="entry name" value="Winged helix-like DNA-binding domain superfamily/Winged helix DNA-binding domain"/>
    <property type="match status" value="1"/>
</dbReference>
<reference evidence="1 2" key="1">
    <citation type="submission" date="2020-08" db="EMBL/GenBank/DDBJ databases">
        <title>A Genomic Blueprint of the Chicken Gut Microbiome.</title>
        <authorList>
            <person name="Gilroy R."/>
            <person name="Ravi A."/>
            <person name="Getino M."/>
            <person name="Pursley I."/>
            <person name="Horton D.L."/>
            <person name="Alikhan N.-F."/>
            <person name="Baker D."/>
            <person name="Gharbi K."/>
            <person name="Hall N."/>
            <person name="Watson M."/>
            <person name="Adriaenssens E.M."/>
            <person name="Foster-Nyarko E."/>
            <person name="Jarju S."/>
            <person name="Secka A."/>
            <person name="Antonio M."/>
            <person name="Oren A."/>
            <person name="Chaudhuri R."/>
            <person name="La Ragione R.M."/>
            <person name="Hildebrand F."/>
            <person name="Pallen M.J."/>
        </authorList>
    </citation>
    <scope>NUCLEOTIDE SEQUENCE [LARGE SCALE GENOMIC DNA]</scope>
    <source>
        <strain evidence="1 2">Re1</strain>
    </source>
</reference>
<protein>
    <submittedName>
        <fullName evidence="1">DUF3253 domain-containing protein</fullName>
    </submittedName>
</protein>
<proteinExistence type="predicted"/>
<name>A0ABR8W481_9MICO</name>
<dbReference type="InterPro" id="IPR021660">
    <property type="entry name" value="DUF3253"/>
</dbReference>
<keyword evidence="2" id="KW-1185">Reference proteome</keyword>